<dbReference type="RefSeq" id="WP_149096729.1">
    <property type="nucleotide sequence ID" value="NZ_BMMG01000015.1"/>
</dbReference>
<evidence type="ECO:0000313" key="2">
    <source>
        <dbReference type="EMBL" id="MFA1771237.1"/>
    </source>
</evidence>
<dbReference type="AlphaFoldDB" id="A0A5M8QTP7"/>
<comment type="caution">
    <text evidence="1">The sequence shown here is derived from an EMBL/GenBank/DDBJ whole genome shotgun (WGS) entry which is preliminary data.</text>
</comment>
<evidence type="ECO:0000313" key="4">
    <source>
        <dbReference type="Proteomes" id="UP001570846"/>
    </source>
</evidence>
<sequence length="200" mass="23310">MGNLKLRFLSNGQNIAEPPHISNKVGQMQSLQRRYGTNKIEELEVEGDDFVLEIDTDILERDIEWEKLIYPNEIIKGKVLELIYYKEVSDKLSKILSEITSTYFDDRYNLARLGNEAIKIIENTKESKFFADLQLNKEDAIDDISHTLNKEVDILTTFIKQKDSQKRKNESLSEAKSYLSTNIYSFKLTLEHIEVNKNKE</sequence>
<reference evidence="2 4" key="3">
    <citation type="submission" date="2024-08" db="EMBL/GenBank/DDBJ databases">
        <authorList>
            <person name="Wei W."/>
        </authorList>
    </citation>
    <scope>NUCLEOTIDE SEQUENCE [LARGE SCALE GENOMIC DNA]</scope>
    <source>
        <strain evidence="2 4">XU2</strain>
    </source>
</reference>
<protein>
    <submittedName>
        <fullName evidence="1">Uncharacterized protein</fullName>
    </submittedName>
</protein>
<proteinExistence type="predicted"/>
<dbReference type="EMBL" id="VKKZ01000005">
    <property type="protein sequence ID" value="KAA6437996.1"/>
    <property type="molecule type" value="Genomic_DNA"/>
</dbReference>
<reference evidence="1 3" key="2">
    <citation type="submission" date="2019-09" db="EMBL/GenBank/DDBJ databases">
        <title>A bacterium isolated from glacier soil.</title>
        <authorList>
            <person name="Liu Q."/>
        </authorList>
    </citation>
    <scope>NUCLEOTIDE SEQUENCE [LARGE SCALE GENOMIC DNA]</scope>
    <source>
        <strain evidence="1 3">MDT1-10-3</strain>
    </source>
</reference>
<dbReference type="Proteomes" id="UP001570846">
    <property type="component" value="Unassembled WGS sequence"/>
</dbReference>
<name>A0A5M8QTP7_9BACT</name>
<keyword evidence="4" id="KW-1185">Reference proteome</keyword>
<dbReference type="Proteomes" id="UP000323866">
    <property type="component" value="Unassembled WGS sequence"/>
</dbReference>
<organism evidence="1 3">
    <name type="scientific">Rufibacter glacialis</name>
    <dbReference type="NCBI Taxonomy" id="1259555"/>
    <lineage>
        <taxon>Bacteria</taxon>
        <taxon>Pseudomonadati</taxon>
        <taxon>Bacteroidota</taxon>
        <taxon>Cytophagia</taxon>
        <taxon>Cytophagales</taxon>
        <taxon>Hymenobacteraceae</taxon>
        <taxon>Rufibacter</taxon>
    </lineage>
</organism>
<evidence type="ECO:0000313" key="3">
    <source>
        <dbReference type="Proteomes" id="UP000323866"/>
    </source>
</evidence>
<reference evidence="1 3" key="1">
    <citation type="submission" date="2019-07" db="EMBL/GenBank/DDBJ databases">
        <authorList>
            <person name="Qu J.-H."/>
        </authorList>
    </citation>
    <scope>NUCLEOTIDE SEQUENCE [LARGE SCALE GENOMIC DNA]</scope>
    <source>
        <strain evidence="1 3">MDT1-10-3</strain>
    </source>
</reference>
<accession>A0A5M8QTP7</accession>
<evidence type="ECO:0000313" key="1">
    <source>
        <dbReference type="EMBL" id="KAA6437996.1"/>
    </source>
</evidence>
<gene>
    <name evidence="2" type="ORF">ACD591_08035</name>
    <name evidence="1" type="ORF">FOE74_00870</name>
</gene>
<dbReference type="EMBL" id="JBGOGF010000004">
    <property type="protein sequence ID" value="MFA1771237.1"/>
    <property type="molecule type" value="Genomic_DNA"/>
</dbReference>